<evidence type="ECO:0000313" key="1">
    <source>
        <dbReference type="EMBL" id="MBX23072.1"/>
    </source>
</evidence>
<dbReference type="AlphaFoldDB" id="A0A2P2LYN5"/>
<reference evidence="1" key="1">
    <citation type="submission" date="2018-02" db="EMBL/GenBank/DDBJ databases">
        <title>Rhizophora mucronata_Transcriptome.</title>
        <authorList>
            <person name="Meera S.P."/>
            <person name="Sreeshan A."/>
            <person name="Augustine A."/>
        </authorList>
    </citation>
    <scope>NUCLEOTIDE SEQUENCE</scope>
    <source>
        <tissue evidence="1">Leaf</tissue>
    </source>
</reference>
<sequence>MLLDGGALCFGRFVFRRCGRVCLAVGKFHVLYGFDFALEKQCIGLNRDNKLLYIYMADSLSVRFSA</sequence>
<organism evidence="1">
    <name type="scientific">Rhizophora mucronata</name>
    <name type="common">Asiatic mangrove</name>
    <dbReference type="NCBI Taxonomy" id="61149"/>
    <lineage>
        <taxon>Eukaryota</taxon>
        <taxon>Viridiplantae</taxon>
        <taxon>Streptophyta</taxon>
        <taxon>Embryophyta</taxon>
        <taxon>Tracheophyta</taxon>
        <taxon>Spermatophyta</taxon>
        <taxon>Magnoliopsida</taxon>
        <taxon>eudicotyledons</taxon>
        <taxon>Gunneridae</taxon>
        <taxon>Pentapetalae</taxon>
        <taxon>rosids</taxon>
        <taxon>fabids</taxon>
        <taxon>Malpighiales</taxon>
        <taxon>Rhizophoraceae</taxon>
        <taxon>Rhizophora</taxon>
    </lineage>
</organism>
<dbReference type="EMBL" id="GGEC01042588">
    <property type="protein sequence ID" value="MBX23072.1"/>
    <property type="molecule type" value="Transcribed_RNA"/>
</dbReference>
<accession>A0A2P2LYN5</accession>
<name>A0A2P2LYN5_RHIMU</name>
<proteinExistence type="predicted"/>
<protein>
    <submittedName>
        <fullName evidence="1">Uncharacterized protein</fullName>
    </submittedName>
</protein>